<evidence type="ECO:0000256" key="3">
    <source>
        <dbReference type="SAM" id="MobiDB-lite"/>
    </source>
</evidence>
<dbReference type="GO" id="GO:0005730">
    <property type="term" value="C:nucleolus"/>
    <property type="evidence" value="ECO:0007669"/>
    <property type="project" value="TreeGrafter"/>
</dbReference>
<feature type="region of interest" description="Disordered" evidence="3">
    <location>
        <begin position="1"/>
        <end position="23"/>
    </location>
</feature>
<evidence type="ECO:0000256" key="2">
    <source>
        <dbReference type="ARBA" id="ARBA00023242"/>
    </source>
</evidence>
<feature type="compositionally biased region" description="Basic residues" evidence="3">
    <location>
        <begin position="12"/>
        <end position="21"/>
    </location>
</feature>
<dbReference type="InterPro" id="IPR058719">
    <property type="entry name" value="WHD_LYAR"/>
</dbReference>
<reference evidence="5" key="1">
    <citation type="submission" date="2021-01" db="EMBL/GenBank/DDBJ databases">
        <authorList>
            <person name="Corre E."/>
            <person name="Pelletier E."/>
            <person name="Niang G."/>
            <person name="Scheremetjew M."/>
            <person name="Finn R."/>
            <person name="Kale V."/>
            <person name="Holt S."/>
            <person name="Cochrane G."/>
            <person name="Meng A."/>
            <person name="Brown T."/>
            <person name="Cohen L."/>
        </authorList>
    </citation>
    <scope>NUCLEOTIDE SEQUENCE</scope>
    <source>
        <strain evidence="5">ECT3854</strain>
    </source>
</reference>
<proteinExistence type="predicted"/>
<gene>
    <name evidence="5" type="ORF">CTEN0397_LOCUS16029</name>
</gene>
<feature type="compositionally biased region" description="Low complexity" evidence="3">
    <location>
        <begin position="95"/>
        <end position="109"/>
    </location>
</feature>
<feature type="compositionally biased region" description="Basic and acidic residues" evidence="3">
    <location>
        <begin position="1"/>
        <end position="11"/>
    </location>
</feature>
<protein>
    <recommendedName>
        <fullName evidence="4">Cell growth-regulating nucleolar protein-like winged helix domain-containing protein</fullName>
    </recommendedName>
</protein>
<keyword evidence="2" id="KW-0539">Nucleus</keyword>
<feature type="region of interest" description="Disordered" evidence="3">
    <location>
        <begin position="95"/>
        <end position="119"/>
    </location>
</feature>
<dbReference type="AlphaFoldDB" id="A0A7S1DCA1"/>
<dbReference type="GO" id="GO:0006364">
    <property type="term" value="P:rRNA processing"/>
    <property type="evidence" value="ECO:0007669"/>
    <property type="project" value="TreeGrafter"/>
</dbReference>
<feature type="region of interest" description="Disordered" evidence="3">
    <location>
        <begin position="129"/>
        <end position="148"/>
    </location>
</feature>
<dbReference type="PANTHER" id="PTHR13100:SF10">
    <property type="entry name" value="CELL GROWTH-REGULATING NUCLEOLAR PROTEIN"/>
    <property type="match status" value="1"/>
</dbReference>
<accession>A0A7S1DCA1</accession>
<feature type="compositionally biased region" description="Basic and acidic residues" evidence="3">
    <location>
        <begin position="129"/>
        <end position="142"/>
    </location>
</feature>
<dbReference type="GO" id="GO:0000122">
    <property type="term" value="P:negative regulation of transcription by RNA polymerase II"/>
    <property type="evidence" value="ECO:0007669"/>
    <property type="project" value="TreeGrafter"/>
</dbReference>
<dbReference type="InterPro" id="IPR039999">
    <property type="entry name" value="LYAR"/>
</dbReference>
<organism evidence="5">
    <name type="scientific">Cyclophora tenuis</name>
    <name type="common">Marine diatom</name>
    <dbReference type="NCBI Taxonomy" id="216820"/>
    <lineage>
        <taxon>Eukaryota</taxon>
        <taxon>Sar</taxon>
        <taxon>Stramenopiles</taxon>
        <taxon>Ochrophyta</taxon>
        <taxon>Bacillariophyta</taxon>
        <taxon>Fragilariophyceae</taxon>
        <taxon>Fragilariophycidae</taxon>
        <taxon>Cyclophorales</taxon>
        <taxon>Cyclophoraceae</taxon>
        <taxon>Cyclophora</taxon>
    </lineage>
</organism>
<dbReference type="Pfam" id="PF25879">
    <property type="entry name" value="WHD_LYAR"/>
    <property type="match status" value="1"/>
</dbReference>
<evidence type="ECO:0000256" key="1">
    <source>
        <dbReference type="ARBA" id="ARBA00004123"/>
    </source>
</evidence>
<evidence type="ECO:0000259" key="4">
    <source>
        <dbReference type="Pfam" id="PF25879"/>
    </source>
</evidence>
<name>A0A7S1DCA1_CYCTE</name>
<feature type="domain" description="Cell growth-regulating nucleolar protein-like winged helix" evidence="4">
    <location>
        <begin position="150"/>
        <end position="218"/>
    </location>
</feature>
<dbReference type="PANTHER" id="PTHR13100">
    <property type="entry name" value="CELL GROWTH-REGULATING NUCLEOLAR PROTEIN LYAR"/>
    <property type="match status" value="1"/>
</dbReference>
<comment type="subcellular location">
    <subcellularLocation>
        <location evidence="1">Nucleus</location>
    </subcellularLocation>
</comment>
<evidence type="ECO:0000313" key="5">
    <source>
        <dbReference type="EMBL" id="CAD8944825.1"/>
    </source>
</evidence>
<dbReference type="EMBL" id="HBFW01024983">
    <property type="protein sequence ID" value="CAD8944825.1"/>
    <property type="molecule type" value="Transcribed_RNA"/>
</dbReference>
<dbReference type="GO" id="GO:0003677">
    <property type="term" value="F:DNA binding"/>
    <property type="evidence" value="ECO:0007669"/>
    <property type="project" value="InterPro"/>
</dbReference>
<sequence length="218" mass="24843">MTEAERYEKTLYKGKKKKAKKTPQEAWMDLIAEASNSAPSSLQAYMCRLSMLGNVPRKEKQFRNFTSNSLNLRGNQAQIVQSLWKYLSDLRATQQAEQQSKQQQQQQQQHTPDETIDRHVCPTVKEAKMEKVGHGESPKKASSELTSKSVRKTVRKLLKKAPKRSMKIKALRSAVRDALGLDNNNNKTTKKKLKEMLTNELNTDSKRIKVDGKLVTLA</sequence>